<feature type="transmembrane region" description="Helical" evidence="1">
    <location>
        <begin position="20"/>
        <end position="42"/>
    </location>
</feature>
<evidence type="ECO:0000256" key="1">
    <source>
        <dbReference type="SAM" id="Phobius"/>
    </source>
</evidence>
<organism evidence="2 4">
    <name type="scientific">Bathymodiolus thermophilus thioautotrophic gill symbiont</name>
    <dbReference type="NCBI Taxonomy" id="2360"/>
    <lineage>
        <taxon>Bacteria</taxon>
        <taxon>Pseudomonadati</taxon>
        <taxon>Pseudomonadota</taxon>
        <taxon>Gammaproteobacteria</taxon>
        <taxon>sulfur-oxidizing symbionts</taxon>
    </lineage>
</organism>
<evidence type="ECO:0000313" key="3">
    <source>
        <dbReference type="EMBL" id="CAB5502133.1"/>
    </source>
</evidence>
<evidence type="ECO:0000313" key="4">
    <source>
        <dbReference type="Proteomes" id="UP000278334"/>
    </source>
</evidence>
<dbReference type="EMBL" id="CAESAQ020000076">
    <property type="protein sequence ID" value="CAB5502133.1"/>
    <property type="molecule type" value="Genomic_DNA"/>
</dbReference>
<keyword evidence="1" id="KW-1133">Transmembrane helix</keyword>
<evidence type="ECO:0000313" key="2">
    <source>
        <dbReference type="EMBL" id="AYQ56120.1"/>
    </source>
</evidence>
<keyword evidence="5" id="KW-1185">Reference proteome</keyword>
<sequence length="52" mass="5733">MKTTISLDEMKNVRGGAVPIVLGVVLVVSWAFVISFQVAWFTTIEKIHISIS</sequence>
<keyword evidence="1" id="KW-0812">Transmembrane</keyword>
<proteinExistence type="predicted"/>
<reference evidence="2 4" key="1">
    <citation type="submission" date="2017-11" db="EMBL/GenBank/DDBJ databases">
        <title>Genome sequence of the bacterial symbiont EPR9N from a vent mussel Bathymodiolus thermophilus.</title>
        <authorList>
            <person name="Won Y.-J."/>
        </authorList>
    </citation>
    <scope>NUCLEOTIDE SEQUENCE [LARGE SCALE GENOMIC DNA]</scope>
    <source>
        <strain evidence="2 4">EPR9N</strain>
    </source>
</reference>
<reference evidence="3 5" key="2">
    <citation type="submission" date="2020-05" db="EMBL/GenBank/DDBJ databases">
        <authorList>
            <person name="Petersen J."/>
            <person name="Sayavedra L."/>
        </authorList>
    </citation>
    <scope>NUCLEOTIDE SEQUENCE [LARGE SCALE GENOMIC DNA]</scope>
    <source>
        <strain evidence="3">B thermophilus SOXS</strain>
    </source>
</reference>
<dbReference type="KEGG" id="bthg:MS2017_0374"/>
<dbReference type="EMBL" id="CP024634">
    <property type="protein sequence ID" value="AYQ56120.1"/>
    <property type="molecule type" value="Genomic_DNA"/>
</dbReference>
<name>A0A3G3IJU4_9GAMM</name>
<protein>
    <submittedName>
        <fullName evidence="2">Uncharacterized protein</fullName>
    </submittedName>
</protein>
<dbReference type="Proteomes" id="UP000278334">
    <property type="component" value="Chromosome"/>
</dbReference>
<keyword evidence="1" id="KW-0472">Membrane</keyword>
<accession>A0A3G3IJU4</accession>
<dbReference type="RefSeq" id="WP_158009467.1">
    <property type="nucleotide sequence ID" value="NZ_CAESAQ020000076.1"/>
</dbReference>
<dbReference type="Proteomes" id="UP000643672">
    <property type="component" value="Unassembled WGS sequence"/>
</dbReference>
<gene>
    <name evidence="2" type="ORF">MS2017_0374</name>
    <name evidence="3" type="ORF">THERMOS_1530</name>
</gene>
<dbReference type="AlphaFoldDB" id="A0A3G3IJU4"/>
<evidence type="ECO:0000313" key="5">
    <source>
        <dbReference type="Proteomes" id="UP000643672"/>
    </source>
</evidence>